<feature type="domain" description="Thioredoxin" evidence="2">
    <location>
        <begin position="31"/>
        <end position="190"/>
    </location>
</feature>
<name>A0A538UDF1_UNCEI</name>
<dbReference type="PANTHER" id="PTHR42852">
    <property type="entry name" value="THIOL:DISULFIDE INTERCHANGE PROTEIN DSBE"/>
    <property type="match status" value="1"/>
</dbReference>
<dbReference type="SUPFAM" id="SSF52833">
    <property type="entry name" value="Thioredoxin-like"/>
    <property type="match status" value="1"/>
</dbReference>
<sequence>MVSRSSALAPTLAALLLAGALGPLGSTGAGVRAAETAPSAAEGGRAPKLTGSDWLNSKPLTRRDLAGKVVLVEFWAFECINCQRTFPAMKRLQALYGDRGDVVIVGVHTPELDREKDPKAVARAVRQNQLPYPVLIDGEWSNWNAFHNQYWPALYLIDRRGVIRKLHIGELHEGTPGWSETVSLVDSLRREHT</sequence>
<protein>
    <submittedName>
        <fullName evidence="3">Redoxin domain-containing protein</fullName>
    </submittedName>
</protein>
<dbReference type="InterPro" id="IPR013740">
    <property type="entry name" value="Redoxin"/>
</dbReference>
<evidence type="ECO:0000313" key="4">
    <source>
        <dbReference type="Proteomes" id="UP000319771"/>
    </source>
</evidence>
<dbReference type="Gene3D" id="3.40.30.10">
    <property type="entry name" value="Glutaredoxin"/>
    <property type="match status" value="1"/>
</dbReference>
<evidence type="ECO:0000313" key="3">
    <source>
        <dbReference type="EMBL" id="TMQ73749.1"/>
    </source>
</evidence>
<dbReference type="AlphaFoldDB" id="A0A538UDF1"/>
<feature type="signal peptide" evidence="1">
    <location>
        <begin position="1"/>
        <end position="28"/>
    </location>
</feature>
<dbReference type="InterPro" id="IPR050553">
    <property type="entry name" value="Thioredoxin_ResA/DsbE_sf"/>
</dbReference>
<keyword evidence="1" id="KW-0732">Signal</keyword>
<dbReference type="PROSITE" id="PS51352">
    <property type="entry name" value="THIOREDOXIN_2"/>
    <property type="match status" value="1"/>
</dbReference>
<feature type="chain" id="PRO_5022221365" evidence="1">
    <location>
        <begin position="29"/>
        <end position="193"/>
    </location>
</feature>
<evidence type="ECO:0000256" key="1">
    <source>
        <dbReference type="SAM" id="SignalP"/>
    </source>
</evidence>
<dbReference type="PANTHER" id="PTHR42852:SF13">
    <property type="entry name" value="PROTEIN DIPZ"/>
    <property type="match status" value="1"/>
</dbReference>
<proteinExistence type="predicted"/>
<evidence type="ECO:0000259" key="2">
    <source>
        <dbReference type="PROSITE" id="PS51352"/>
    </source>
</evidence>
<organism evidence="3 4">
    <name type="scientific">Eiseniibacteriota bacterium</name>
    <dbReference type="NCBI Taxonomy" id="2212470"/>
    <lineage>
        <taxon>Bacteria</taxon>
        <taxon>Candidatus Eiseniibacteriota</taxon>
    </lineage>
</organism>
<accession>A0A538UDF1</accession>
<dbReference type="EMBL" id="VBPB01000045">
    <property type="protein sequence ID" value="TMQ73749.1"/>
    <property type="molecule type" value="Genomic_DNA"/>
</dbReference>
<dbReference type="Proteomes" id="UP000319771">
    <property type="component" value="Unassembled WGS sequence"/>
</dbReference>
<gene>
    <name evidence="3" type="ORF">E6K81_03135</name>
</gene>
<reference evidence="3 4" key="1">
    <citation type="journal article" date="2019" name="Nat. Microbiol.">
        <title>Mediterranean grassland soil C-N compound turnover is dependent on rainfall and depth, and is mediated by genomically divergent microorganisms.</title>
        <authorList>
            <person name="Diamond S."/>
            <person name="Andeer P.F."/>
            <person name="Li Z."/>
            <person name="Crits-Christoph A."/>
            <person name="Burstein D."/>
            <person name="Anantharaman K."/>
            <person name="Lane K.R."/>
            <person name="Thomas B.C."/>
            <person name="Pan C."/>
            <person name="Northen T.R."/>
            <person name="Banfield J.F."/>
        </authorList>
    </citation>
    <scope>NUCLEOTIDE SEQUENCE [LARGE SCALE GENOMIC DNA]</scope>
    <source>
        <strain evidence="3">WS_11</strain>
    </source>
</reference>
<comment type="caution">
    <text evidence="3">The sequence shown here is derived from an EMBL/GenBank/DDBJ whole genome shotgun (WGS) entry which is preliminary data.</text>
</comment>
<dbReference type="Pfam" id="PF08534">
    <property type="entry name" value="Redoxin"/>
    <property type="match status" value="1"/>
</dbReference>
<dbReference type="GO" id="GO:0016491">
    <property type="term" value="F:oxidoreductase activity"/>
    <property type="evidence" value="ECO:0007669"/>
    <property type="project" value="InterPro"/>
</dbReference>
<dbReference type="InterPro" id="IPR013766">
    <property type="entry name" value="Thioredoxin_domain"/>
</dbReference>
<dbReference type="InterPro" id="IPR036249">
    <property type="entry name" value="Thioredoxin-like_sf"/>
</dbReference>